<reference evidence="4 5" key="1">
    <citation type="submission" date="2016-10" db="EMBL/GenBank/DDBJ databases">
        <authorList>
            <person name="de Groot N.N."/>
        </authorList>
    </citation>
    <scope>NUCLEOTIDE SEQUENCE [LARGE SCALE GENOMIC DNA]</scope>
    <source>
        <strain evidence="5">P4-7,KCTC 19426,CECT 7604</strain>
    </source>
</reference>
<dbReference type="RefSeq" id="WP_090476952.1">
    <property type="nucleotide sequence ID" value="NZ_LT629710.1"/>
</dbReference>
<dbReference type="SUPFAM" id="SSF48371">
    <property type="entry name" value="ARM repeat"/>
    <property type="match status" value="1"/>
</dbReference>
<evidence type="ECO:0000259" key="3">
    <source>
        <dbReference type="Pfam" id="PF10145"/>
    </source>
</evidence>
<evidence type="ECO:0000256" key="2">
    <source>
        <dbReference type="SAM" id="Phobius"/>
    </source>
</evidence>
<evidence type="ECO:0000256" key="1">
    <source>
        <dbReference type="ARBA" id="ARBA00022612"/>
    </source>
</evidence>
<keyword evidence="5" id="KW-1185">Reference proteome</keyword>
<name>A0A1H0PW49_9ACTN</name>
<keyword evidence="2" id="KW-0812">Transmembrane</keyword>
<evidence type="ECO:0000313" key="5">
    <source>
        <dbReference type="Proteomes" id="UP000198741"/>
    </source>
</evidence>
<dbReference type="InterPro" id="IPR016024">
    <property type="entry name" value="ARM-type_fold"/>
</dbReference>
<dbReference type="PANTHER" id="PTHR37813:SF1">
    <property type="entry name" value="FELS-2 PROPHAGE PROTEIN"/>
    <property type="match status" value="1"/>
</dbReference>
<dbReference type="AlphaFoldDB" id="A0A1H0PW49"/>
<sequence length="948" mass="95864">MAINLATAYVDIVSSTRGLGSDITRQFGGLQGEAEKAGEAAGGGFGSKFGKLAKVGILGAGALIAGALGGSIAKGIDTQAVTTELGAQLGATAEESGRLGTVAGALYSSNYGDSLGDVADSIKGVIQNVGGMDKASDKTLQRITGRAISLGQTFDQDVGGVSVAVGQLLKNGMAKDADQALDIITAGFQKGADKSGDFLDTLNEYGGQFAKLGITGVAATGLISQGLQAGARDGDLVADAFKEFSIRAIDGSKTTTAAYDSLGLSAAKMQADIAKGGPSASAATQQVLDKLRAVKDPAEKAAIATSLFGTQSEDLGKALYALDLGTAAKGLGDVAGAAGKLDSAVGGTISAQLGTLGRVFGTMGSAIGTGLLPLITPVTSGLVALAGEATSSAKSVGGALAILISGDYDPKKWAPGISEDSPIVRGLFKIRESGEAAAGGFADFISGITSGDVKGPAKDLNAFGKAGANVRGVFDKLAPVVGGALVGAFGSVLPIFREIGSILGPAIASVFSTLAPIFGQLLPVFAQLLPLLNPFSLIFHALLPILPQIAAVIAQVAQMLAGALAQAFTAIQPLLITIAGAFAQILPVITTLIASLLPPLASLFQAVAPALQVLLGALAPVIQTLASVLIPIINKLIPVVTTVFGYIARTISAAMKIVQGIIEVVTGLISGNWSKVWNGIKGIISGVWAQIKNVVTTALSLITGVLSAAWSVIRGAVSVAWSAISNVFGGIWSGITGVFRGALNGISSFIGGIWSTIKSGAQSAWNLIKSYIVSPLQAAYTWITGVFGKIGGFFSGLWQGIVDTAGRILGGIGTAVGNAFSTIGDIVKAPINGIIHMVNWAIDKINSISIDLPSWLGGAHIGFNIGHIPSLANGGVMEPTPGGSIVRVAEAGQREIVTPEPLMRSVVLDALNESGNRGGATINIYQLPGQSPADLAREVDRRLTFGRV</sequence>
<feature type="transmembrane region" description="Helical" evidence="2">
    <location>
        <begin position="719"/>
        <end position="739"/>
    </location>
</feature>
<accession>A0A1H0PW49</accession>
<organism evidence="4 5">
    <name type="scientific">Nakamurella panacisegetis</name>
    <dbReference type="NCBI Taxonomy" id="1090615"/>
    <lineage>
        <taxon>Bacteria</taxon>
        <taxon>Bacillati</taxon>
        <taxon>Actinomycetota</taxon>
        <taxon>Actinomycetes</taxon>
        <taxon>Nakamurellales</taxon>
        <taxon>Nakamurellaceae</taxon>
        <taxon>Nakamurella</taxon>
    </lineage>
</organism>
<gene>
    <name evidence="4" type="ORF">SAMN04515671_2914</name>
</gene>
<dbReference type="Gene3D" id="1.20.120.20">
    <property type="entry name" value="Apolipoprotein"/>
    <property type="match status" value="1"/>
</dbReference>
<keyword evidence="2" id="KW-0472">Membrane</keyword>
<feature type="domain" description="Phage tail tape measure protein" evidence="3">
    <location>
        <begin position="111"/>
        <end position="309"/>
    </location>
</feature>
<feature type="transmembrane region" description="Helical" evidence="2">
    <location>
        <begin position="694"/>
        <end position="713"/>
    </location>
</feature>
<dbReference type="InterPro" id="IPR010090">
    <property type="entry name" value="Phage_tape_meas"/>
</dbReference>
<dbReference type="PANTHER" id="PTHR37813">
    <property type="entry name" value="FELS-2 PROPHAGE PROTEIN"/>
    <property type="match status" value="1"/>
</dbReference>
<dbReference type="STRING" id="1090615.SAMN04515671_2914"/>
<evidence type="ECO:0000313" key="4">
    <source>
        <dbReference type="EMBL" id="SDP09020.1"/>
    </source>
</evidence>
<feature type="transmembrane region" description="Helical" evidence="2">
    <location>
        <begin position="477"/>
        <end position="496"/>
    </location>
</feature>
<protein>
    <submittedName>
        <fullName evidence="4">Phage-related minor tail protein</fullName>
    </submittedName>
</protein>
<keyword evidence="2" id="KW-1133">Transmembrane helix</keyword>
<feature type="transmembrane region" description="Helical" evidence="2">
    <location>
        <begin position="537"/>
        <end position="562"/>
    </location>
</feature>
<dbReference type="OrthoDB" id="3765294at2"/>
<feature type="transmembrane region" description="Helical" evidence="2">
    <location>
        <begin position="503"/>
        <end position="525"/>
    </location>
</feature>
<feature type="transmembrane region" description="Helical" evidence="2">
    <location>
        <begin position="653"/>
        <end position="673"/>
    </location>
</feature>
<dbReference type="EMBL" id="LT629710">
    <property type="protein sequence ID" value="SDP09020.1"/>
    <property type="molecule type" value="Genomic_DNA"/>
</dbReference>
<dbReference type="Pfam" id="PF10145">
    <property type="entry name" value="PhageMin_Tail"/>
    <property type="match status" value="1"/>
</dbReference>
<proteinExistence type="predicted"/>
<keyword evidence="1" id="KW-1188">Viral release from host cell</keyword>
<feature type="transmembrane region" description="Helical" evidence="2">
    <location>
        <begin position="574"/>
        <end position="597"/>
    </location>
</feature>
<dbReference type="Proteomes" id="UP000198741">
    <property type="component" value="Chromosome I"/>
</dbReference>